<feature type="domain" description="YqaJ viral recombinase" evidence="3">
    <location>
        <begin position="174"/>
        <end position="319"/>
    </location>
</feature>
<dbReference type="InterPro" id="IPR019080">
    <property type="entry name" value="YqaJ_viral_recombinase"/>
</dbReference>
<proteinExistence type="predicted"/>
<keyword evidence="5" id="KW-1185">Reference proteome</keyword>
<reference evidence="4" key="1">
    <citation type="submission" date="2020-06" db="EMBL/GenBank/DDBJ databases">
        <authorList>
            <consortium name="Plant Systems Biology data submission"/>
        </authorList>
    </citation>
    <scope>NUCLEOTIDE SEQUENCE</scope>
    <source>
        <strain evidence="4">D6</strain>
    </source>
</reference>
<dbReference type="InterPro" id="IPR051703">
    <property type="entry name" value="NF-kappa-B_Signaling_Reg"/>
</dbReference>
<dbReference type="AlphaFoldDB" id="A0A9N8E2B5"/>
<dbReference type="PANTHER" id="PTHR46609">
    <property type="entry name" value="EXONUCLEASE, PHAGE-TYPE/RECB, C-TERMINAL DOMAIN-CONTAINING PROTEIN"/>
    <property type="match status" value="1"/>
</dbReference>
<dbReference type="GO" id="GO:0006281">
    <property type="term" value="P:DNA repair"/>
    <property type="evidence" value="ECO:0007669"/>
    <property type="project" value="UniProtKB-ARBA"/>
</dbReference>
<dbReference type="Proteomes" id="UP001153069">
    <property type="component" value="Unassembled WGS sequence"/>
</dbReference>
<comment type="caution">
    <text evidence="4">The sequence shown here is derived from an EMBL/GenBank/DDBJ whole genome shotgun (WGS) entry which is preliminary data.</text>
</comment>
<keyword evidence="2" id="KW-0732">Signal</keyword>
<organism evidence="4 5">
    <name type="scientific">Seminavis robusta</name>
    <dbReference type="NCBI Taxonomy" id="568900"/>
    <lineage>
        <taxon>Eukaryota</taxon>
        <taxon>Sar</taxon>
        <taxon>Stramenopiles</taxon>
        <taxon>Ochrophyta</taxon>
        <taxon>Bacillariophyta</taxon>
        <taxon>Bacillariophyceae</taxon>
        <taxon>Bacillariophycidae</taxon>
        <taxon>Naviculales</taxon>
        <taxon>Naviculaceae</taxon>
        <taxon>Seminavis</taxon>
    </lineage>
</organism>
<dbReference type="InterPro" id="IPR011335">
    <property type="entry name" value="Restrct_endonuc-II-like"/>
</dbReference>
<name>A0A9N8E2B5_9STRA</name>
<dbReference type="Gene3D" id="3.90.320.10">
    <property type="match status" value="1"/>
</dbReference>
<feature type="chain" id="PRO_5040120139" evidence="2">
    <location>
        <begin position="37"/>
        <end position="368"/>
    </location>
</feature>
<feature type="signal peptide" evidence="2">
    <location>
        <begin position="1"/>
        <end position="36"/>
    </location>
</feature>
<feature type="compositionally biased region" description="Polar residues" evidence="1">
    <location>
        <begin position="123"/>
        <end position="136"/>
    </location>
</feature>
<dbReference type="SUPFAM" id="SSF52980">
    <property type="entry name" value="Restriction endonuclease-like"/>
    <property type="match status" value="1"/>
</dbReference>
<sequence>MSYPWNDRASRGLKNTGLLLPIFLLLVLFHGHATEALTSPRQPSNQLVSHRASLSELSATTSTTTASAAEELEEWKKTLGVSTGGRRQRRRQKRKSKAATAGSSDGNKSSSKSTKSSNDEEPTLSSEEIQSVTLLPNNNDNDDNNFMAHIQLHNGTQFTVHPPSLHQRRDQAVWLAVRKQVNVTASEFSAVLDKSFFTSREKLLHIKQGLASPAPFNKQACDWGLRMEPKALDAYRKATGNTVHETGLHIATSTANDETLYYLGASPDGLVTTNDTSSEGLLEIKSLWGRRHQKELPKFEHCPNRFYAQIQGQLAICDKEWCDLMLYIPPRPQAKRRHYGIVRVPRNREYWETELKPALQAFVREIHE</sequence>
<dbReference type="CDD" id="cd22343">
    <property type="entry name" value="PDDEXK_lambda_exonuclease-like"/>
    <property type="match status" value="1"/>
</dbReference>
<feature type="region of interest" description="Disordered" evidence="1">
    <location>
        <begin position="78"/>
        <end position="144"/>
    </location>
</feature>
<evidence type="ECO:0000313" key="4">
    <source>
        <dbReference type="EMBL" id="CAB9512610.1"/>
    </source>
</evidence>
<dbReference type="OrthoDB" id="48206at2759"/>
<feature type="compositionally biased region" description="Basic residues" evidence="1">
    <location>
        <begin position="86"/>
        <end position="97"/>
    </location>
</feature>
<feature type="compositionally biased region" description="Low complexity" evidence="1">
    <location>
        <begin position="102"/>
        <end position="116"/>
    </location>
</feature>
<dbReference type="Pfam" id="PF09588">
    <property type="entry name" value="YqaJ"/>
    <property type="match status" value="1"/>
</dbReference>
<gene>
    <name evidence="4" type="ORF">SEMRO_545_G163900.1</name>
</gene>
<dbReference type="PANTHER" id="PTHR46609:SF6">
    <property type="entry name" value="EXONUCLEASE, PHAGE-TYPE_RECB, C-TERMINAL DOMAIN-CONTAINING PROTEIN-RELATED"/>
    <property type="match status" value="1"/>
</dbReference>
<accession>A0A9N8E2B5</accession>
<evidence type="ECO:0000256" key="1">
    <source>
        <dbReference type="SAM" id="MobiDB-lite"/>
    </source>
</evidence>
<evidence type="ECO:0000313" key="5">
    <source>
        <dbReference type="Proteomes" id="UP001153069"/>
    </source>
</evidence>
<dbReference type="InterPro" id="IPR011604">
    <property type="entry name" value="PDDEXK-like_dom_sf"/>
</dbReference>
<evidence type="ECO:0000256" key="2">
    <source>
        <dbReference type="SAM" id="SignalP"/>
    </source>
</evidence>
<dbReference type="EMBL" id="CAICTM010000544">
    <property type="protein sequence ID" value="CAB9512610.1"/>
    <property type="molecule type" value="Genomic_DNA"/>
</dbReference>
<protein>
    <submittedName>
        <fullName evidence="4">YqaJ-like viral recombinase domain</fullName>
    </submittedName>
</protein>
<evidence type="ECO:0000259" key="3">
    <source>
        <dbReference type="Pfam" id="PF09588"/>
    </source>
</evidence>